<dbReference type="Gene3D" id="3.90.550.10">
    <property type="entry name" value="Spore Coat Polysaccharide Biosynthesis Protein SpsA, Chain A"/>
    <property type="match status" value="1"/>
</dbReference>
<evidence type="ECO:0000256" key="1">
    <source>
        <dbReference type="ARBA" id="ARBA00004141"/>
    </source>
</evidence>
<evidence type="ECO:0000313" key="9">
    <source>
        <dbReference type="Proteomes" id="UP000307201"/>
    </source>
</evidence>
<dbReference type="GO" id="GO:0016758">
    <property type="term" value="F:hexosyltransferase activity"/>
    <property type="evidence" value="ECO:0007669"/>
    <property type="project" value="TreeGrafter"/>
</dbReference>
<dbReference type="InterPro" id="IPR001173">
    <property type="entry name" value="Glyco_trans_2-like"/>
</dbReference>
<sequence>MCPLFFNPRLSKNNEGVWERISSEKRNDSEKVGFVQTPQSFYNPDLFQFNLFAETTIPNEQDFFTKEINVMRNSSNSATYTGSNTVLSRRALEEIGGFPTDTITEDFQTGILIQSKGYRTIATTEVVANGLAPTSIKNLISQRVR</sequence>
<protein>
    <recommendedName>
        <fullName evidence="7">Glycosyltransferase 2-like domain-containing protein</fullName>
    </recommendedName>
</protein>
<dbReference type="EMBL" id="VBTE01000002">
    <property type="protein sequence ID" value="TLQ09433.1"/>
    <property type="molecule type" value="Genomic_DNA"/>
</dbReference>
<evidence type="ECO:0000259" key="7">
    <source>
        <dbReference type="Pfam" id="PF13632"/>
    </source>
</evidence>
<dbReference type="InterPro" id="IPR050321">
    <property type="entry name" value="Glycosyltr_2/OpgH_subfam"/>
</dbReference>
<keyword evidence="2" id="KW-0328">Glycosyltransferase</keyword>
<evidence type="ECO:0000256" key="3">
    <source>
        <dbReference type="ARBA" id="ARBA00022679"/>
    </source>
</evidence>
<dbReference type="RefSeq" id="WP_138470602.1">
    <property type="nucleotide sequence ID" value="NZ_JBGQQG010000022.1"/>
</dbReference>
<dbReference type="Pfam" id="PF13632">
    <property type="entry name" value="Glyco_trans_2_3"/>
    <property type="match status" value="1"/>
</dbReference>
<evidence type="ECO:0000313" key="8">
    <source>
        <dbReference type="EMBL" id="TLQ09433.1"/>
    </source>
</evidence>
<feature type="domain" description="Glycosyltransferase 2-like" evidence="7">
    <location>
        <begin position="29"/>
        <end position="145"/>
    </location>
</feature>
<organism evidence="8 9">
    <name type="scientific">Marinilactibacillus psychrotolerans</name>
    <dbReference type="NCBI Taxonomy" id="191770"/>
    <lineage>
        <taxon>Bacteria</taxon>
        <taxon>Bacillati</taxon>
        <taxon>Bacillota</taxon>
        <taxon>Bacilli</taxon>
        <taxon>Lactobacillales</taxon>
        <taxon>Carnobacteriaceae</taxon>
        <taxon>Marinilactibacillus</taxon>
    </lineage>
</organism>
<dbReference type="Proteomes" id="UP000307201">
    <property type="component" value="Unassembled WGS sequence"/>
</dbReference>
<name>A0A5R9C7Y0_9LACT</name>
<gene>
    <name evidence="8" type="ORF">FEZ48_01390</name>
</gene>
<dbReference type="AlphaFoldDB" id="A0A5R9C7Y0"/>
<dbReference type="OrthoDB" id="9766299at2"/>
<dbReference type="SUPFAM" id="SSF53448">
    <property type="entry name" value="Nucleotide-diphospho-sugar transferases"/>
    <property type="match status" value="1"/>
</dbReference>
<dbReference type="GO" id="GO:0005886">
    <property type="term" value="C:plasma membrane"/>
    <property type="evidence" value="ECO:0007669"/>
    <property type="project" value="TreeGrafter"/>
</dbReference>
<reference evidence="8 9" key="1">
    <citation type="submission" date="2019-05" db="EMBL/GenBank/DDBJ databases">
        <title>The metagenome of a microbial culture collection derived from dairy environment covers the genomic content of the human microbiome.</title>
        <authorList>
            <person name="Roder T."/>
            <person name="Wuthrich D."/>
            <person name="Sattari Z."/>
            <person name="Von Ah U."/>
            <person name="Bar C."/>
            <person name="Ronchi F."/>
            <person name="Macpherson A.J."/>
            <person name="Ganal-Vonarburg S.C."/>
            <person name="Bruggmann R."/>
            <person name="Vergeres G."/>
        </authorList>
    </citation>
    <scope>NUCLEOTIDE SEQUENCE [LARGE SCALE GENOMIC DNA]</scope>
    <source>
        <strain evidence="8 9">FAM 24235</strain>
    </source>
</reference>
<evidence type="ECO:0000256" key="5">
    <source>
        <dbReference type="ARBA" id="ARBA00022989"/>
    </source>
</evidence>
<comment type="caution">
    <text evidence="8">The sequence shown here is derived from an EMBL/GenBank/DDBJ whole genome shotgun (WGS) entry which is preliminary data.</text>
</comment>
<dbReference type="PANTHER" id="PTHR43867">
    <property type="entry name" value="CELLULOSE SYNTHASE CATALYTIC SUBUNIT A [UDP-FORMING]"/>
    <property type="match status" value="1"/>
</dbReference>
<keyword evidence="4" id="KW-0812">Transmembrane</keyword>
<keyword evidence="6" id="KW-0472">Membrane</keyword>
<keyword evidence="5" id="KW-1133">Transmembrane helix</keyword>
<evidence type="ECO:0000256" key="4">
    <source>
        <dbReference type="ARBA" id="ARBA00022692"/>
    </source>
</evidence>
<evidence type="ECO:0000256" key="2">
    <source>
        <dbReference type="ARBA" id="ARBA00022676"/>
    </source>
</evidence>
<proteinExistence type="predicted"/>
<dbReference type="InterPro" id="IPR029044">
    <property type="entry name" value="Nucleotide-diphossugar_trans"/>
</dbReference>
<keyword evidence="3" id="KW-0808">Transferase</keyword>
<evidence type="ECO:0000256" key="6">
    <source>
        <dbReference type="ARBA" id="ARBA00023136"/>
    </source>
</evidence>
<dbReference type="PANTHER" id="PTHR43867:SF2">
    <property type="entry name" value="CELLULOSE SYNTHASE CATALYTIC SUBUNIT A [UDP-FORMING]"/>
    <property type="match status" value="1"/>
</dbReference>
<comment type="subcellular location">
    <subcellularLocation>
        <location evidence="1">Membrane</location>
        <topology evidence="1">Multi-pass membrane protein</topology>
    </subcellularLocation>
</comment>
<accession>A0A5R9C7Y0</accession>